<dbReference type="Proteomes" id="UP001146120">
    <property type="component" value="Unassembled WGS sequence"/>
</dbReference>
<dbReference type="CDD" id="cd00042">
    <property type="entry name" value="CY"/>
    <property type="match status" value="1"/>
</dbReference>
<proteinExistence type="predicted"/>
<evidence type="ECO:0000313" key="2">
    <source>
        <dbReference type="EMBL" id="DAZ98682.1"/>
    </source>
</evidence>
<evidence type="ECO:0000256" key="1">
    <source>
        <dbReference type="SAM" id="SignalP"/>
    </source>
</evidence>
<organism evidence="2 3">
    <name type="scientific">Lagenidium giganteum</name>
    <dbReference type="NCBI Taxonomy" id="4803"/>
    <lineage>
        <taxon>Eukaryota</taxon>
        <taxon>Sar</taxon>
        <taxon>Stramenopiles</taxon>
        <taxon>Oomycota</taxon>
        <taxon>Peronosporomycetes</taxon>
        <taxon>Pythiales</taxon>
        <taxon>Pythiaceae</taxon>
    </lineage>
</organism>
<gene>
    <name evidence="2" type="ORF">N0F65_008808</name>
</gene>
<feature type="chain" id="PRO_5043337764" description="Cystatin domain-containing protein" evidence="1">
    <location>
        <begin position="20"/>
        <end position="130"/>
    </location>
</feature>
<dbReference type="SUPFAM" id="SSF54403">
    <property type="entry name" value="Cystatin/monellin"/>
    <property type="match status" value="1"/>
</dbReference>
<reference evidence="2" key="1">
    <citation type="submission" date="2022-11" db="EMBL/GenBank/DDBJ databases">
        <authorList>
            <person name="Morgan W.R."/>
            <person name="Tartar A."/>
        </authorList>
    </citation>
    <scope>NUCLEOTIDE SEQUENCE</scope>
    <source>
        <strain evidence="2">ARSEF 373</strain>
    </source>
</reference>
<keyword evidence="3" id="KW-1185">Reference proteome</keyword>
<evidence type="ECO:0008006" key="4">
    <source>
        <dbReference type="Google" id="ProtNLM"/>
    </source>
</evidence>
<dbReference type="GO" id="GO:0004869">
    <property type="term" value="F:cysteine-type endopeptidase inhibitor activity"/>
    <property type="evidence" value="ECO:0007669"/>
    <property type="project" value="InterPro"/>
</dbReference>
<reference evidence="2" key="2">
    <citation type="journal article" date="2023" name="Microbiol Resour">
        <title>Decontamination and Annotation of the Draft Genome Sequence of the Oomycete Lagenidium giganteum ARSEF 373.</title>
        <authorList>
            <person name="Morgan W.R."/>
            <person name="Tartar A."/>
        </authorList>
    </citation>
    <scope>NUCLEOTIDE SEQUENCE</scope>
    <source>
        <strain evidence="2">ARSEF 373</strain>
    </source>
</reference>
<name>A0AAV2YZW9_9STRA</name>
<feature type="signal peptide" evidence="1">
    <location>
        <begin position="1"/>
        <end position="19"/>
    </location>
</feature>
<comment type="caution">
    <text evidence="2">The sequence shown here is derived from an EMBL/GenBank/DDBJ whole genome shotgun (WGS) entry which is preliminary data.</text>
</comment>
<protein>
    <recommendedName>
        <fullName evidence="4">Cystatin domain-containing protein</fullName>
    </recommendedName>
</protein>
<dbReference type="EMBL" id="DAKRPA010000100">
    <property type="protein sequence ID" value="DAZ98682.1"/>
    <property type="molecule type" value="Genomic_DNA"/>
</dbReference>
<keyword evidence="1" id="KW-0732">Signal</keyword>
<dbReference type="Gene3D" id="3.10.450.10">
    <property type="match status" value="1"/>
</dbReference>
<sequence length="130" mass="13579">MKTAVAIAAIALVAAPVLAQPAAQPAAAGGWTQAQVTAENTALLAKALGNKANYKNDIKPLCFKTISSVETQIVAGTNFKYQVVACQLDKVDAAGKCTANPSCGGLSYEITVFSQPWTHTLKVTDAKVQW</sequence>
<dbReference type="AlphaFoldDB" id="A0AAV2YZW9"/>
<dbReference type="InterPro" id="IPR000010">
    <property type="entry name" value="Cystatin_dom"/>
</dbReference>
<evidence type="ECO:0000313" key="3">
    <source>
        <dbReference type="Proteomes" id="UP001146120"/>
    </source>
</evidence>
<dbReference type="InterPro" id="IPR046350">
    <property type="entry name" value="Cystatin_sf"/>
</dbReference>
<accession>A0AAV2YZW9</accession>